<evidence type="ECO:0000313" key="4">
    <source>
        <dbReference type="EMBL" id="KFI25678.1"/>
    </source>
</evidence>
<dbReference type="RefSeq" id="WP_051911438.1">
    <property type="nucleotide sequence ID" value="NZ_JGYG01000023.1"/>
</dbReference>
<dbReference type="InterPro" id="IPR033645">
    <property type="entry name" value="VirB9/CagX/TrbG_C"/>
</dbReference>
<keyword evidence="2 3" id="KW-0732">Signal</keyword>
<evidence type="ECO:0000256" key="3">
    <source>
        <dbReference type="SAM" id="SignalP"/>
    </source>
</evidence>
<organism evidence="4 5">
    <name type="scientific">Haematobacter massiliensis</name>
    <dbReference type="NCBI Taxonomy" id="195105"/>
    <lineage>
        <taxon>Bacteria</taxon>
        <taxon>Pseudomonadati</taxon>
        <taxon>Pseudomonadota</taxon>
        <taxon>Alphaproteobacteria</taxon>
        <taxon>Rhodobacterales</taxon>
        <taxon>Paracoccaceae</taxon>
        <taxon>Haematobacter</taxon>
    </lineage>
</organism>
<protein>
    <submittedName>
        <fullName evidence="4">Conjugal transfer protein TrbG</fullName>
    </submittedName>
</protein>
<dbReference type="STRING" id="195105.CN97_07870"/>
<comment type="similarity">
    <text evidence="1">Belongs to the TrbG/VirB9 family.</text>
</comment>
<dbReference type="InterPro" id="IPR038161">
    <property type="entry name" value="VirB9/CagX/TrbG_C_sf"/>
</dbReference>
<dbReference type="Gene3D" id="2.60.40.2500">
    <property type="match status" value="1"/>
</dbReference>
<keyword evidence="5" id="KW-1185">Reference proteome</keyword>
<dbReference type="Proteomes" id="UP000028826">
    <property type="component" value="Unassembled WGS sequence"/>
</dbReference>
<feature type="signal peptide" evidence="3">
    <location>
        <begin position="1"/>
        <end position="21"/>
    </location>
</feature>
<gene>
    <name evidence="4" type="ORF">CN97_07870</name>
</gene>
<dbReference type="EMBL" id="JGYG01000023">
    <property type="protein sequence ID" value="KFI25678.1"/>
    <property type="molecule type" value="Genomic_DNA"/>
</dbReference>
<evidence type="ECO:0000313" key="5">
    <source>
        <dbReference type="Proteomes" id="UP000028826"/>
    </source>
</evidence>
<sequence length="257" mass="28615">MNRFATLAAAALVASMGAVFAETAPRPYSADPRIRYYTYSEHDVYRLDVYMRFITSIQFASGENIESVQVGDSASWQIVRLNRGDVLSVKPLVQGAYTNMTVYTDRRVYTFELNAKTAQAGSNSPSYRISFNYPNEAARARQQQAAVAARPKDYNYFVAGKSTRIRPIQVYDDGVKTYFRFAPNAPRPGIFAANADGQEAIVNVQQTREGFVVNRTSDRWTLRIGDEELCIASGEVVKTVRGGRQAQPANSHQGVIQ</sequence>
<feature type="chain" id="PRO_5001817160" evidence="3">
    <location>
        <begin position="22"/>
        <end position="257"/>
    </location>
</feature>
<comment type="caution">
    <text evidence="4">The sequence shown here is derived from an EMBL/GenBank/DDBJ whole genome shotgun (WGS) entry which is preliminary data.</text>
</comment>
<dbReference type="Pfam" id="PF03524">
    <property type="entry name" value="CagX"/>
    <property type="match status" value="1"/>
</dbReference>
<accession>A0A086XUH8</accession>
<dbReference type="InterPro" id="IPR010258">
    <property type="entry name" value="Conjugal_tfr_TrbG/VirB9/CagX"/>
</dbReference>
<name>A0A086XUH8_9RHOB</name>
<proteinExistence type="inferred from homology"/>
<evidence type="ECO:0000256" key="1">
    <source>
        <dbReference type="ARBA" id="ARBA00006135"/>
    </source>
</evidence>
<dbReference type="AlphaFoldDB" id="A0A086XUH8"/>
<evidence type="ECO:0000256" key="2">
    <source>
        <dbReference type="ARBA" id="ARBA00022729"/>
    </source>
</evidence>
<dbReference type="eggNOG" id="COG3504">
    <property type="taxonomic scope" value="Bacteria"/>
</dbReference>
<dbReference type="CDD" id="cd06911">
    <property type="entry name" value="VirB9_CagX_TrbG"/>
    <property type="match status" value="1"/>
</dbReference>
<reference evidence="4 5" key="1">
    <citation type="submission" date="2014-03" db="EMBL/GenBank/DDBJ databases">
        <title>Genome of Haematobacter massiliensis CCUG 47968.</title>
        <authorList>
            <person name="Wang D."/>
            <person name="Wang G."/>
        </authorList>
    </citation>
    <scope>NUCLEOTIDE SEQUENCE [LARGE SCALE GENOMIC DNA]</scope>
    <source>
        <strain evidence="4 5">CCUG 47968</strain>
    </source>
</reference>